<dbReference type="STRING" id="1802555.A2755_00570"/>
<dbReference type="GO" id="GO:0008800">
    <property type="term" value="F:beta-lactamase activity"/>
    <property type="evidence" value="ECO:0007669"/>
    <property type="project" value="InterPro"/>
</dbReference>
<dbReference type="GO" id="GO:0009002">
    <property type="term" value="F:serine-type D-Ala-D-Ala carboxypeptidase activity"/>
    <property type="evidence" value="ECO:0007669"/>
    <property type="project" value="InterPro"/>
</dbReference>
<evidence type="ECO:0000256" key="3">
    <source>
        <dbReference type="ARBA" id="ARBA00022801"/>
    </source>
</evidence>
<evidence type="ECO:0000256" key="4">
    <source>
        <dbReference type="ARBA" id="ARBA00022960"/>
    </source>
</evidence>
<dbReference type="PRINTS" id="PR00725">
    <property type="entry name" value="DADACBPTASE1"/>
</dbReference>
<dbReference type="Gene3D" id="3.40.710.10">
    <property type="entry name" value="DD-peptidase/beta-lactamase superfamily"/>
    <property type="match status" value="1"/>
</dbReference>
<feature type="domain" description="Peptidase S11 D-alanyl-D-alanine carboxypeptidase A N-terminal" evidence="10">
    <location>
        <begin position="86"/>
        <end position="304"/>
    </location>
</feature>
<evidence type="ECO:0000256" key="1">
    <source>
        <dbReference type="ARBA" id="ARBA00007164"/>
    </source>
</evidence>
<dbReference type="GO" id="GO:0030655">
    <property type="term" value="P:beta-lactam antibiotic catabolic process"/>
    <property type="evidence" value="ECO:0007669"/>
    <property type="project" value="InterPro"/>
</dbReference>
<evidence type="ECO:0000256" key="9">
    <source>
        <dbReference type="RuleBase" id="RU004016"/>
    </source>
</evidence>
<dbReference type="InterPro" id="IPR018044">
    <property type="entry name" value="Peptidase_S11"/>
</dbReference>
<keyword evidence="3" id="KW-0378">Hydrolase</keyword>
<dbReference type="EMBL" id="MGIP01000005">
    <property type="protein sequence ID" value="OGM91847.1"/>
    <property type="molecule type" value="Genomic_DNA"/>
</dbReference>
<evidence type="ECO:0000259" key="10">
    <source>
        <dbReference type="Pfam" id="PF00768"/>
    </source>
</evidence>
<keyword evidence="2" id="KW-0732">Signal</keyword>
<feature type="active site" evidence="7">
    <location>
        <position position="171"/>
    </location>
</feature>
<dbReference type="Proteomes" id="UP000177029">
    <property type="component" value="Unassembled WGS sequence"/>
</dbReference>
<evidence type="ECO:0000256" key="5">
    <source>
        <dbReference type="ARBA" id="ARBA00022984"/>
    </source>
</evidence>
<dbReference type="GO" id="GO:0006508">
    <property type="term" value="P:proteolysis"/>
    <property type="evidence" value="ECO:0007669"/>
    <property type="project" value="InterPro"/>
</dbReference>
<evidence type="ECO:0000256" key="6">
    <source>
        <dbReference type="ARBA" id="ARBA00023316"/>
    </source>
</evidence>
<feature type="active site" description="Acyl-ester intermediate" evidence="7">
    <location>
        <position position="116"/>
    </location>
</feature>
<dbReference type="GO" id="GO:0046677">
    <property type="term" value="P:response to antibiotic"/>
    <property type="evidence" value="ECO:0007669"/>
    <property type="project" value="InterPro"/>
</dbReference>
<keyword evidence="6" id="KW-0961">Cell wall biogenesis/degradation</keyword>
<dbReference type="PANTHER" id="PTHR35333:SF3">
    <property type="entry name" value="BETA-LACTAMASE-TYPE TRANSPEPTIDASE FOLD CONTAINING PROTEIN"/>
    <property type="match status" value="1"/>
</dbReference>
<dbReference type="InterPro" id="IPR012338">
    <property type="entry name" value="Beta-lactam/transpept-like"/>
</dbReference>
<dbReference type="GO" id="GO:0071555">
    <property type="term" value="P:cell wall organization"/>
    <property type="evidence" value="ECO:0007669"/>
    <property type="project" value="UniProtKB-KW"/>
</dbReference>
<comment type="similarity">
    <text evidence="1 9">Belongs to the peptidase S11 family.</text>
</comment>
<name>A0A1F8DT90_9BACT</name>
<protein>
    <recommendedName>
        <fullName evidence="10">Peptidase S11 D-alanyl-D-alanine carboxypeptidase A N-terminal domain-containing protein</fullName>
    </recommendedName>
</protein>
<keyword evidence="5" id="KW-0573">Peptidoglycan synthesis</keyword>
<dbReference type="PANTHER" id="PTHR35333">
    <property type="entry name" value="BETA-LACTAMASE"/>
    <property type="match status" value="1"/>
</dbReference>
<proteinExistence type="inferred from homology"/>
<evidence type="ECO:0000256" key="8">
    <source>
        <dbReference type="PIRSR" id="PIRSR618044-2"/>
    </source>
</evidence>
<dbReference type="InterPro" id="IPR001967">
    <property type="entry name" value="Peptidase_S11_N"/>
</dbReference>
<feature type="active site" description="Proton acceptor" evidence="7">
    <location>
        <position position="119"/>
    </location>
</feature>
<sequence>MRYQTLLLIVVILVSVTAVKGFGVFANEERTEVLSVAELTQAMPASEKVPSRSPVLLESSLPAQAGYAEEQVRVRPVHSSDDSCSAVRASIAYVRDMESGALVYNRNISQRWPIASITKLMSAVIAIEQFDTKEPVTITAAHVERTEGFSTFSPGTTLTANDMVRALLIASSNDAAFALADHMGEEEFIGRMQAKAQELGMNQTSFYEPSGLSFLNQSTASDLYLLMRYIHHTHPYLLDSTRQKTVTVWDSGQGKQKTVANINQFAGRSDFLGGKTGFIDQSGGNLVAMFKADGKQLFAAVLGSADRFGEIETLLNCMSE</sequence>
<dbReference type="InterPro" id="IPR000871">
    <property type="entry name" value="Beta-lactam_class-A"/>
</dbReference>
<evidence type="ECO:0000313" key="12">
    <source>
        <dbReference type="Proteomes" id="UP000177029"/>
    </source>
</evidence>
<dbReference type="Pfam" id="PF00768">
    <property type="entry name" value="Peptidase_S11"/>
    <property type="match status" value="1"/>
</dbReference>
<evidence type="ECO:0000256" key="2">
    <source>
        <dbReference type="ARBA" id="ARBA00022729"/>
    </source>
</evidence>
<dbReference type="GO" id="GO:0008360">
    <property type="term" value="P:regulation of cell shape"/>
    <property type="evidence" value="ECO:0007669"/>
    <property type="project" value="UniProtKB-KW"/>
</dbReference>
<feature type="binding site" evidence="8">
    <location>
        <position position="275"/>
    </location>
    <ligand>
        <name>substrate</name>
    </ligand>
</feature>
<accession>A0A1F8DT90</accession>
<gene>
    <name evidence="11" type="ORF">A2755_00570</name>
</gene>
<dbReference type="AlphaFoldDB" id="A0A1F8DT90"/>
<keyword evidence="4" id="KW-0133">Cell shape</keyword>
<organism evidence="11 12">
    <name type="scientific">Candidatus Wolfebacteria bacterium RIFCSPHIGHO2_01_FULL_48_22</name>
    <dbReference type="NCBI Taxonomy" id="1802555"/>
    <lineage>
        <taxon>Bacteria</taxon>
        <taxon>Candidatus Wolfeibacteriota</taxon>
    </lineage>
</organism>
<evidence type="ECO:0000256" key="7">
    <source>
        <dbReference type="PIRSR" id="PIRSR618044-1"/>
    </source>
</evidence>
<evidence type="ECO:0000313" key="11">
    <source>
        <dbReference type="EMBL" id="OGM91847.1"/>
    </source>
</evidence>
<dbReference type="GO" id="GO:0009252">
    <property type="term" value="P:peptidoglycan biosynthetic process"/>
    <property type="evidence" value="ECO:0007669"/>
    <property type="project" value="UniProtKB-KW"/>
</dbReference>
<comment type="caution">
    <text evidence="11">The sequence shown here is derived from an EMBL/GenBank/DDBJ whole genome shotgun (WGS) entry which is preliminary data.</text>
</comment>
<dbReference type="SUPFAM" id="SSF56601">
    <property type="entry name" value="beta-lactamase/transpeptidase-like"/>
    <property type="match status" value="1"/>
</dbReference>
<reference evidence="11 12" key="1">
    <citation type="journal article" date="2016" name="Nat. Commun.">
        <title>Thousands of microbial genomes shed light on interconnected biogeochemical processes in an aquifer system.</title>
        <authorList>
            <person name="Anantharaman K."/>
            <person name="Brown C.T."/>
            <person name="Hug L.A."/>
            <person name="Sharon I."/>
            <person name="Castelle C.J."/>
            <person name="Probst A.J."/>
            <person name="Thomas B.C."/>
            <person name="Singh A."/>
            <person name="Wilkins M.J."/>
            <person name="Karaoz U."/>
            <person name="Brodie E.L."/>
            <person name="Williams K.H."/>
            <person name="Hubbard S.S."/>
            <person name="Banfield J.F."/>
        </authorList>
    </citation>
    <scope>NUCLEOTIDE SEQUENCE [LARGE SCALE GENOMIC DNA]</scope>
</reference>